<gene>
    <name evidence="3" type="ORF">BDW02DRAFT_564670</name>
</gene>
<evidence type="ECO:0000313" key="3">
    <source>
        <dbReference type="EMBL" id="KAF1838819.1"/>
    </source>
</evidence>
<feature type="transmembrane region" description="Helical" evidence="2">
    <location>
        <begin position="42"/>
        <end position="63"/>
    </location>
</feature>
<sequence length="105" mass="11975">MNPINFGLRDELIVSSISGFLRTTSMQLAGYTVTDFTWWENWWIFTVSSIIGTLVYIFAKWLLRRWSRGETGYSERAEDDKVGSDDAEALDDGEKCKGLDRLSPA</sequence>
<keyword evidence="4" id="KW-1185">Reference proteome</keyword>
<evidence type="ECO:0000256" key="1">
    <source>
        <dbReference type="SAM" id="MobiDB-lite"/>
    </source>
</evidence>
<organism evidence="3 4">
    <name type="scientific">Decorospora gaudefroyi</name>
    <dbReference type="NCBI Taxonomy" id="184978"/>
    <lineage>
        <taxon>Eukaryota</taxon>
        <taxon>Fungi</taxon>
        <taxon>Dikarya</taxon>
        <taxon>Ascomycota</taxon>
        <taxon>Pezizomycotina</taxon>
        <taxon>Dothideomycetes</taxon>
        <taxon>Pleosporomycetidae</taxon>
        <taxon>Pleosporales</taxon>
        <taxon>Pleosporineae</taxon>
        <taxon>Pleosporaceae</taxon>
        <taxon>Decorospora</taxon>
    </lineage>
</organism>
<feature type="compositionally biased region" description="Basic and acidic residues" evidence="1">
    <location>
        <begin position="73"/>
        <end position="84"/>
    </location>
</feature>
<evidence type="ECO:0000256" key="2">
    <source>
        <dbReference type="SAM" id="Phobius"/>
    </source>
</evidence>
<feature type="region of interest" description="Disordered" evidence="1">
    <location>
        <begin position="72"/>
        <end position="92"/>
    </location>
</feature>
<name>A0A6A5KTS2_9PLEO</name>
<dbReference type="Proteomes" id="UP000800040">
    <property type="component" value="Unassembled WGS sequence"/>
</dbReference>
<keyword evidence="2" id="KW-0812">Transmembrane</keyword>
<accession>A0A6A5KTS2</accession>
<protein>
    <submittedName>
        <fullName evidence="3">Uncharacterized protein</fullName>
    </submittedName>
</protein>
<keyword evidence="2" id="KW-0472">Membrane</keyword>
<dbReference type="OrthoDB" id="3797647at2759"/>
<dbReference type="EMBL" id="ML975249">
    <property type="protein sequence ID" value="KAF1838819.1"/>
    <property type="molecule type" value="Genomic_DNA"/>
</dbReference>
<keyword evidence="2" id="KW-1133">Transmembrane helix</keyword>
<dbReference type="AlphaFoldDB" id="A0A6A5KTS2"/>
<evidence type="ECO:0000313" key="4">
    <source>
        <dbReference type="Proteomes" id="UP000800040"/>
    </source>
</evidence>
<reference evidence="3" key="1">
    <citation type="submission" date="2020-01" db="EMBL/GenBank/DDBJ databases">
        <authorList>
            <consortium name="DOE Joint Genome Institute"/>
            <person name="Haridas S."/>
            <person name="Albert R."/>
            <person name="Binder M."/>
            <person name="Bloem J."/>
            <person name="Labutti K."/>
            <person name="Salamov A."/>
            <person name="Andreopoulos B."/>
            <person name="Baker S.E."/>
            <person name="Barry K."/>
            <person name="Bills G."/>
            <person name="Bluhm B.H."/>
            <person name="Cannon C."/>
            <person name="Castanera R."/>
            <person name="Culley D.E."/>
            <person name="Daum C."/>
            <person name="Ezra D."/>
            <person name="Gonzalez J.B."/>
            <person name="Henrissat B."/>
            <person name="Kuo A."/>
            <person name="Liang C."/>
            <person name="Lipzen A."/>
            <person name="Lutzoni F."/>
            <person name="Magnuson J."/>
            <person name="Mondo S."/>
            <person name="Nolan M."/>
            <person name="Ohm R."/>
            <person name="Pangilinan J."/>
            <person name="Park H.-J."/>
            <person name="Ramirez L."/>
            <person name="Alfaro M."/>
            <person name="Sun H."/>
            <person name="Tritt A."/>
            <person name="Yoshinaga Y."/>
            <person name="Zwiers L.-H."/>
            <person name="Turgeon B.G."/>
            <person name="Goodwin S.B."/>
            <person name="Spatafora J.W."/>
            <person name="Crous P.W."/>
            <person name="Grigoriev I.V."/>
        </authorList>
    </citation>
    <scope>NUCLEOTIDE SEQUENCE</scope>
    <source>
        <strain evidence="3">P77</strain>
    </source>
</reference>
<proteinExistence type="predicted"/>